<name>A0ABT8C4C5_9BACT</name>
<keyword evidence="7" id="KW-1185">Reference proteome</keyword>
<gene>
    <name evidence="6" type="ORF">QWZ15_07215</name>
</gene>
<feature type="region of interest" description="Disordered" evidence="2">
    <location>
        <begin position="25"/>
        <end position="47"/>
    </location>
</feature>
<dbReference type="EMBL" id="JAUFQS010000006">
    <property type="protein sequence ID" value="MDN3687610.1"/>
    <property type="molecule type" value="Genomic_DNA"/>
</dbReference>
<evidence type="ECO:0000259" key="5">
    <source>
        <dbReference type="Pfam" id="PF14686"/>
    </source>
</evidence>
<feature type="domain" description="Rhamnogalacturonan lyase" evidence="5">
    <location>
        <begin position="169"/>
        <end position="207"/>
    </location>
</feature>
<evidence type="ECO:0000256" key="1">
    <source>
        <dbReference type="ARBA" id="ARBA00022729"/>
    </source>
</evidence>
<feature type="chain" id="PRO_5046981512" evidence="3">
    <location>
        <begin position="22"/>
        <end position="583"/>
    </location>
</feature>
<evidence type="ECO:0000256" key="3">
    <source>
        <dbReference type="SAM" id="SignalP"/>
    </source>
</evidence>
<sequence length="583" mass="66553">MKLICSLICLALAVIFLSSCAKQSSPMGGPRDEDPPILISSSPENESTQVKPENIFLEFNEFVKLENPNQNIIITPKLETNEIEFLAIQNRISIKLNQDLEDSTTYLFNFQNSVQDITENNPAERLKLVFSTGSTIDSLSISGTIDFIHPYDKPDLTNVIIGLYQNSDTTDLFTSAPYYITQADSAGNFEITNIKEGTFRAFAWYDENNSLKAEYRNEAYGFLKEPLEITENLSNLHINLAKADLSPLKINRSVSTGSNFEIILSKPPAEFKITHPSINESLFYRLNDNTIRLYHRNLNNDSTQIQLQVRDSVGVEIDTLLMATFEESERSKENLEVTTNSNQNFVNEIQAILTFNKPIIHINYDSLYFTYDSANILPIKPEMLTLNDSTHLRTQILINQIISDSIPQTKFTLYASDSTFQDVENSWNTEEIKATYTRLKTDNLADGIYGKINTPVQPLLVQLLDSKNQVVREQYLLNTTDFEFTNLEATTYKLQVIQDTNGNRRWDPGNYNKNIQPELIFYYIDEATGNDELILRGGWTLEDQIIQPRRSSGFEIPESKEIEYDEIEIPLDVLIITHEDLVN</sequence>
<protein>
    <submittedName>
        <fullName evidence="6">Ig-like domain-containing domain</fullName>
    </submittedName>
</protein>
<dbReference type="InterPro" id="IPR032812">
    <property type="entry name" value="SbsA_Ig"/>
</dbReference>
<feature type="signal peptide" evidence="3">
    <location>
        <begin position="1"/>
        <end position="21"/>
    </location>
</feature>
<dbReference type="PROSITE" id="PS51257">
    <property type="entry name" value="PROKAR_LIPOPROTEIN"/>
    <property type="match status" value="1"/>
</dbReference>
<dbReference type="Pfam" id="PF13205">
    <property type="entry name" value="Big_5"/>
    <property type="match status" value="1"/>
</dbReference>
<evidence type="ECO:0000313" key="6">
    <source>
        <dbReference type="EMBL" id="MDN3687610.1"/>
    </source>
</evidence>
<keyword evidence="1 3" id="KW-0732">Signal</keyword>
<evidence type="ECO:0000313" key="7">
    <source>
        <dbReference type="Proteomes" id="UP001236663"/>
    </source>
</evidence>
<reference evidence="7" key="1">
    <citation type="journal article" date="2019" name="Int. J. Syst. Evol. Microbiol.">
        <title>The Global Catalogue of Microorganisms (GCM) 10K type strain sequencing project: providing services to taxonomists for standard genome sequencing and annotation.</title>
        <authorList>
            <consortium name="The Broad Institute Genomics Platform"/>
            <consortium name="The Broad Institute Genome Sequencing Center for Infectious Disease"/>
            <person name="Wu L."/>
            <person name="Ma J."/>
        </authorList>
    </citation>
    <scope>NUCLEOTIDE SEQUENCE [LARGE SCALE GENOMIC DNA]</scope>
    <source>
        <strain evidence="7">CECT 7706</strain>
    </source>
</reference>
<evidence type="ECO:0000259" key="4">
    <source>
        <dbReference type="Pfam" id="PF13205"/>
    </source>
</evidence>
<dbReference type="InterPro" id="IPR029413">
    <property type="entry name" value="RG-lyase_II"/>
</dbReference>
<dbReference type="Pfam" id="PF14686">
    <property type="entry name" value="fn3_3"/>
    <property type="match status" value="1"/>
</dbReference>
<dbReference type="Proteomes" id="UP001236663">
    <property type="component" value="Unassembled WGS sequence"/>
</dbReference>
<organism evidence="6 7">
    <name type="scientific">Cyclobacterium jeungdonense</name>
    <dbReference type="NCBI Taxonomy" id="708087"/>
    <lineage>
        <taxon>Bacteria</taxon>
        <taxon>Pseudomonadati</taxon>
        <taxon>Bacteroidota</taxon>
        <taxon>Cytophagia</taxon>
        <taxon>Cytophagales</taxon>
        <taxon>Cyclobacteriaceae</taxon>
        <taxon>Cyclobacterium</taxon>
    </lineage>
</organism>
<proteinExistence type="predicted"/>
<comment type="caution">
    <text evidence="6">The sequence shown here is derived from an EMBL/GenBank/DDBJ whole genome shotgun (WGS) entry which is preliminary data.</text>
</comment>
<evidence type="ECO:0000256" key="2">
    <source>
        <dbReference type="SAM" id="MobiDB-lite"/>
    </source>
</evidence>
<accession>A0ABT8C4C5</accession>
<feature type="domain" description="SbsA Ig-like" evidence="4">
    <location>
        <begin position="32"/>
        <end position="132"/>
    </location>
</feature>